<keyword evidence="2" id="KW-0548">Nucleotidyltransferase</keyword>
<dbReference type="AlphaFoldDB" id="A0A9Q3IBI2"/>
<keyword evidence="9" id="KW-0229">DNA integration</keyword>
<comment type="catalytic activity">
    <reaction evidence="13">
        <text>DNA(n) + a 2'-deoxyribonucleoside 5'-triphosphate = DNA(n+1) + diphosphate</text>
        <dbReference type="Rhea" id="RHEA:22508"/>
        <dbReference type="Rhea" id="RHEA-COMP:17339"/>
        <dbReference type="Rhea" id="RHEA-COMP:17340"/>
        <dbReference type="ChEBI" id="CHEBI:33019"/>
        <dbReference type="ChEBI" id="CHEBI:61560"/>
        <dbReference type="ChEBI" id="CHEBI:173112"/>
        <dbReference type="EC" id="2.7.7.49"/>
    </reaction>
</comment>
<dbReference type="Gene3D" id="3.30.420.10">
    <property type="entry name" value="Ribonuclease H-like superfamily/Ribonuclease H"/>
    <property type="match status" value="1"/>
</dbReference>
<keyword evidence="5" id="KW-0255">Endonuclease</keyword>
<reference evidence="16" key="1">
    <citation type="submission" date="2021-03" db="EMBL/GenBank/DDBJ databases">
        <title>Draft genome sequence of rust myrtle Austropuccinia psidii MF-1, a brazilian biotype.</title>
        <authorList>
            <person name="Quecine M.C."/>
            <person name="Pachon D.M.R."/>
            <person name="Bonatelli M.L."/>
            <person name="Correr F.H."/>
            <person name="Franceschini L.M."/>
            <person name="Leite T.F."/>
            <person name="Margarido G.R.A."/>
            <person name="Almeida C.A."/>
            <person name="Ferrarezi J.A."/>
            <person name="Labate C.A."/>
        </authorList>
    </citation>
    <scope>NUCLEOTIDE SEQUENCE</scope>
    <source>
        <strain evidence="16">MF-1</strain>
    </source>
</reference>
<keyword evidence="6" id="KW-0378">Hydrolase</keyword>
<dbReference type="GO" id="GO:0046872">
    <property type="term" value="F:metal ion binding"/>
    <property type="evidence" value="ECO:0007669"/>
    <property type="project" value="UniProtKB-KW"/>
</dbReference>
<evidence type="ECO:0000256" key="12">
    <source>
        <dbReference type="ARBA" id="ARBA00023172"/>
    </source>
</evidence>
<dbReference type="EMBL" id="AVOT02040158">
    <property type="protein sequence ID" value="MBW0535343.1"/>
    <property type="molecule type" value="Genomic_DNA"/>
</dbReference>
<dbReference type="GO" id="GO:0006310">
    <property type="term" value="P:DNA recombination"/>
    <property type="evidence" value="ECO:0007669"/>
    <property type="project" value="UniProtKB-KW"/>
</dbReference>
<dbReference type="PANTHER" id="PTHR42648:SF11">
    <property type="entry name" value="TRANSPOSON TY4-P GAG-POL POLYPROTEIN"/>
    <property type="match status" value="1"/>
</dbReference>
<accession>A0A9Q3IBI2</accession>
<protein>
    <recommendedName>
        <fullName evidence="15">Integrase catalytic domain-containing protein</fullName>
    </recommendedName>
</protein>
<feature type="domain" description="Integrase catalytic" evidence="15">
    <location>
        <begin position="1"/>
        <end position="165"/>
    </location>
</feature>
<dbReference type="GO" id="GO:0003887">
    <property type="term" value="F:DNA-directed DNA polymerase activity"/>
    <property type="evidence" value="ECO:0007669"/>
    <property type="project" value="UniProtKB-KW"/>
</dbReference>
<dbReference type="SUPFAM" id="SSF53098">
    <property type="entry name" value="Ribonuclease H-like"/>
    <property type="match status" value="1"/>
</dbReference>
<keyword evidence="17" id="KW-1185">Reference proteome</keyword>
<gene>
    <name evidence="16" type="ORF">O181_075058</name>
</gene>
<evidence type="ECO:0000256" key="8">
    <source>
        <dbReference type="ARBA" id="ARBA00022884"/>
    </source>
</evidence>
<evidence type="ECO:0000256" key="4">
    <source>
        <dbReference type="ARBA" id="ARBA00022723"/>
    </source>
</evidence>
<evidence type="ECO:0000259" key="15">
    <source>
        <dbReference type="PROSITE" id="PS50994"/>
    </source>
</evidence>
<dbReference type="GO" id="GO:0015074">
    <property type="term" value="P:DNA integration"/>
    <property type="evidence" value="ECO:0007669"/>
    <property type="project" value="UniProtKB-KW"/>
</dbReference>
<evidence type="ECO:0000256" key="9">
    <source>
        <dbReference type="ARBA" id="ARBA00022908"/>
    </source>
</evidence>
<dbReference type="InterPro" id="IPR036397">
    <property type="entry name" value="RNaseH_sf"/>
</dbReference>
<sequence>MVNQPGDLIVAELMGPYEVSLNHKNYIIMIQDAFSRVVVAIMLTDKTEAKTYFINWIKQFMNVTMYKIDTIWTDNGTEFKNNILNDFIISNGIIHEYSMPYKHHQNGCIERINQTISEMARTSIIAAKLPSFLWPWAFYHSVWIFNHSLHFTIDKTPFELLGKKNPDQQVLRVFGAKSFLYLHTFKKDFSPRAIVAYHGEDEAILWIHVDYGALTALLTALLDWISQQLNAFLKIKWDKHTNGLVGISIKETNEGFKFSQPDLINKLVNLTPSNIVAKTPLPANYQSHWDALELLIAYMRGTKDMGILISKSNKSSEMKCFFDANWGGEGNRSTHGYIIMHGVNPVGWQSKKQTTIASSTAQSEYMAL</sequence>
<evidence type="ECO:0000256" key="3">
    <source>
        <dbReference type="ARBA" id="ARBA00022722"/>
    </source>
</evidence>
<dbReference type="PROSITE" id="PS50994">
    <property type="entry name" value="INTEGRASE"/>
    <property type="match status" value="1"/>
</dbReference>
<evidence type="ECO:0000256" key="11">
    <source>
        <dbReference type="ARBA" id="ARBA00022932"/>
    </source>
</evidence>
<keyword evidence="8" id="KW-0694">RNA-binding</keyword>
<dbReference type="GO" id="GO:0003723">
    <property type="term" value="F:RNA binding"/>
    <property type="evidence" value="ECO:0007669"/>
    <property type="project" value="UniProtKB-KW"/>
</dbReference>
<keyword evidence="1" id="KW-0815">Transposition</keyword>
<proteinExistence type="predicted"/>
<evidence type="ECO:0000313" key="16">
    <source>
        <dbReference type="EMBL" id="MBW0535343.1"/>
    </source>
</evidence>
<keyword evidence="11" id="KW-0239">DNA-directed DNA polymerase</keyword>
<dbReference type="CDD" id="cd09272">
    <property type="entry name" value="RNase_HI_RT_Ty1"/>
    <property type="match status" value="1"/>
</dbReference>
<dbReference type="GO" id="GO:0005634">
    <property type="term" value="C:nucleus"/>
    <property type="evidence" value="ECO:0007669"/>
    <property type="project" value="UniProtKB-ARBA"/>
</dbReference>
<dbReference type="Pfam" id="PF00665">
    <property type="entry name" value="rve"/>
    <property type="match status" value="1"/>
</dbReference>
<dbReference type="InterPro" id="IPR012337">
    <property type="entry name" value="RNaseH-like_sf"/>
</dbReference>
<dbReference type="GO" id="GO:0016787">
    <property type="term" value="F:hydrolase activity"/>
    <property type="evidence" value="ECO:0007669"/>
    <property type="project" value="UniProtKB-KW"/>
</dbReference>
<evidence type="ECO:0000256" key="7">
    <source>
        <dbReference type="ARBA" id="ARBA00022842"/>
    </source>
</evidence>
<evidence type="ECO:0000256" key="13">
    <source>
        <dbReference type="ARBA" id="ARBA00048173"/>
    </source>
</evidence>
<dbReference type="Proteomes" id="UP000765509">
    <property type="component" value="Unassembled WGS sequence"/>
</dbReference>
<dbReference type="InterPro" id="IPR039537">
    <property type="entry name" value="Retrotran_Ty1/copia-like"/>
</dbReference>
<keyword evidence="12" id="KW-0233">DNA recombination</keyword>
<dbReference type="GO" id="GO:0032196">
    <property type="term" value="P:transposition"/>
    <property type="evidence" value="ECO:0007669"/>
    <property type="project" value="UniProtKB-KW"/>
</dbReference>
<keyword evidence="10" id="KW-0695">RNA-directed DNA polymerase</keyword>
<dbReference type="GO" id="GO:0003964">
    <property type="term" value="F:RNA-directed DNA polymerase activity"/>
    <property type="evidence" value="ECO:0007669"/>
    <property type="project" value="UniProtKB-KW"/>
</dbReference>
<evidence type="ECO:0000256" key="14">
    <source>
        <dbReference type="ARBA" id="ARBA00049244"/>
    </source>
</evidence>
<evidence type="ECO:0000256" key="6">
    <source>
        <dbReference type="ARBA" id="ARBA00022801"/>
    </source>
</evidence>
<comment type="caution">
    <text evidence="16">The sequence shown here is derived from an EMBL/GenBank/DDBJ whole genome shotgun (WGS) entry which is preliminary data.</text>
</comment>
<evidence type="ECO:0000256" key="10">
    <source>
        <dbReference type="ARBA" id="ARBA00022918"/>
    </source>
</evidence>
<keyword evidence="4" id="KW-0479">Metal-binding</keyword>
<comment type="catalytic activity">
    <reaction evidence="14">
        <text>DNA(n) + a 2'-deoxyribonucleoside 5'-triphosphate = DNA(n+1) + diphosphate</text>
        <dbReference type="Rhea" id="RHEA:22508"/>
        <dbReference type="Rhea" id="RHEA-COMP:17339"/>
        <dbReference type="Rhea" id="RHEA-COMP:17340"/>
        <dbReference type="ChEBI" id="CHEBI:33019"/>
        <dbReference type="ChEBI" id="CHEBI:61560"/>
        <dbReference type="ChEBI" id="CHEBI:173112"/>
        <dbReference type="EC" id="2.7.7.7"/>
    </reaction>
</comment>
<evidence type="ECO:0000256" key="1">
    <source>
        <dbReference type="ARBA" id="ARBA00022578"/>
    </source>
</evidence>
<dbReference type="InterPro" id="IPR001584">
    <property type="entry name" value="Integrase_cat-core"/>
</dbReference>
<keyword evidence="11" id="KW-0808">Transferase</keyword>
<keyword evidence="7" id="KW-0460">Magnesium</keyword>
<evidence type="ECO:0000256" key="2">
    <source>
        <dbReference type="ARBA" id="ARBA00022695"/>
    </source>
</evidence>
<organism evidence="16 17">
    <name type="scientific">Austropuccinia psidii MF-1</name>
    <dbReference type="NCBI Taxonomy" id="1389203"/>
    <lineage>
        <taxon>Eukaryota</taxon>
        <taxon>Fungi</taxon>
        <taxon>Dikarya</taxon>
        <taxon>Basidiomycota</taxon>
        <taxon>Pucciniomycotina</taxon>
        <taxon>Pucciniomycetes</taxon>
        <taxon>Pucciniales</taxon>
        <taxon>Sphaerophragmiaceae</taxon>
        <taxon>Austropuccinia</taxon>
    </lineage>
</organism>
<name>A0A9Q3IBI2_9BASI</name>
<dbReference type="GO" id="GO:0004519">
    <property type="term" value="F:endonuclease activity"/>
    <property type="evidence" value="ECO:0007669"/>
    <property type="project" value="UniProtKB-KW"/>
</dbReference>
<evidence type="ECO:0000256" key="5">
    <source>
        <dbReference type="ARBA" id="ARBA00022759"/>
    </source>
</evidence>
<keyword evidence="3" id="KW-0540">Nuclease</keyword>
<dbReference type="PANTHER" id="PTHR42648">
    <property type="entry name" value="TRANSPOSASE, PUTATIVE-RELATED"/>
    <property type="match status" value="1"/>
</dbReference>
<evidence type="ECO:0000313" key="17">
    <source>
        <dbReference type="Proteomes" id="UP000765509"/>
    </source>
</evidence>